<name>A0AAD3TH51_NEPGR</name>
<gene>
    <name evidence="2" type="ORF">Nepgr_030924</name>
</gene>
<keyword evidence="3" id="KW-1185">Reference proteome</keyword>
<reference evidence="2" key="1">
    <citation type="submission" date="2023-05" db="EMBL/GenBank/DDBJ databases">
        <title>Nepenthes gracilis genome sequencing.</title>
        <authorList>
            <person name="Fukushima K."/>
        </authorList>
    </citation>
    <scope>NUCLEOTIDE SEQUENCE</scope>
    <source>
        <strain evidence="2">SING2019-196</strain>
    </source>
</reference>
<feature type="region of interest" description="Disordered" evidence="1">
    <location>
        <begin position="197"/>
        <end position="222"/>
    </location>
</feature>
<evidence type="ECO:0000256" key="1">
    <source>
        <dbReference type="SAM" id="MobiDB-lite"/>
    </source>
</evidence>
<evidence type="ECO:0000313" key="2">
    <source>
        <dbReference type="EMBL" id="GMH29081.1"/>
    </source>
</evidence>
<organism evidence="2 3">
    <name type="scientific">Nepenthes gracilis</name>
    <name type="common">Slender pitcher plant</name>
    <dbReference type="NCBI Taxonomy" id="150966"/>
    <lineage>
        <taxon>Eukaryota</taxon>
        <taxon>Viridiplantae</taxon>
        <taxon>Streptophyta</taxon>
        <taxon>Embryophyta</taxon>
        <taxon>Tracheophyta</taxon>
        <taxon>Spermatophyta</taxon>
        <taxon>Magnoliopsida</taxon>
        <taxon>eudicotyledons</taxon>
        <taxon>Gunneridae</taxon>
        <taxon>Pentapetalae</taxon>
        <taxon>Caryophyllales</taxon>
        <taxon>Nepenthaceae</taxon>
        <taxon>Nepenthes</taxon>
    </lineage>
</organism>
<dbReference type="Proteomes" id="UP001279734">
    <property type="component" value="Unassembled WGS sequence"/>
</dbReference>
<dbReference type="AlphaFoldDB" id="A0AAD3TH51"/>
<evidence type="ECO:0000313" key="3">
    <source>
        <dbReference type="Proteomes" id="UP001279734"/>
    </source>
</evidence>
<accession>A0AAD3TH51</accession>
<comment type="caution">
    <text evidence="2">The sequence shown here is derived from an EMBL/GenBank/DDBJ whole genome shotgun (WGS) entry which is preliminary data.</text>
</comment>
<dbReference type="EMBL" id="BSYO01000035">
    <property type="protein sequence ID" value="GMH29081.1"/>
    <property type="molecule type" value="Genomic_DNA"/>
</dbReference>
<proteinExistence type="predicted"/>
<protein>
    <submittedName>
        <fullName evidence="2">Uncharacterized protein</fullName>
    </submittedName>
</protein>
<sequence>MPFRKWRWIASMWLVLRLSIGMGWRISSSKLKRPSVTLFMLTLATNEKLNFVNSGATVSVDMLKNENLGIQFAGVQDANSRGDPNADPPDTPRMMQVHSASGSQQFLAGSPMTTVDQAFRIGGLYWFAHVWYGKKDIEVGILDGCLWGIEELELQSLRMHNTGTNNAGFPQMLAPLFPARSLSAPMKHEREQCTVQQGSIGTGGDPANPCDAAPDGSSPPVSWSDVATPLTPVPTIAKELNQVHLSPLQQDGNLEINQGAVGMLPISYAEMLKRDIGFSPAETKQTPRIASPRPLIECAELEVSCGDPKTIKSEQALIVLPESVESIATSVYA</sequence>